<keyword evidence="1" id="KW-0238">DNA-binding</keyword>
<dbReference type="SMART" id="SM00530">
    <property type="entry name" value="HTH_XRE"/>
    <property type="match status" value="1"/>
</dbReference>
<gene>
    <name evidence="3" type="ORF">GM418_28535</name>
</gene>
<reference evidence="3 4" key="1">
    <citation type="submission" date="2019-11" db="EMBL/GenBank/DDBJ databases">
        <authorList>
            <person name="Zheng R.K."/>
            <person name="Sun C.M."/>
        </authorList>
    </citation>
    <scope>NUCLEOTIDE SEQUENCE [LARGE SCALE GENOMIC DNA]</scope>
    <source>
        <strain evidence="3 4">WC007</strain>
    </source>
</reference>
<dbReference type="Proteomes" id="UP000428260">
    <property type="component" value="Chromosome"/>
</dbReference>
<organism evidence="3 4">
    <name type="scientific">Maribellus comscasis</name>
    <dbReference type="NCBI Taxonomy" id="2681766"/>
    <lineage>
        <taxon>Bacteria</taxon>
        <taxon>Pseudomonadati</taxon>
        <taxon>Bacteroidota</taxon>
        <taxon>Bacteroidia</taxon>
        <taxon>Marinilabiliales</taxon>
        <taxon>Prolixibacteraceae</taxon>
        <taxon>Maribellus</taxon>
    </lineage>
</organism>
<evidence type="ECO:0000313" key="4">
    <source>
        <dbReference type="Proteomes" id="UP000428260"/>
    </source>
</evidence>
<sequence>MPTRNIQNNIRRLRFDADEMTQQQLADEVGVSRQTIVAIEKGNYSPSLELAFKIALVFHTPLQDVFSYEPVNVAAKKKRKS</sequence>
<proteinExistence type="predicted"/>
<evidence type="ECO:0000256" key="1">
    <source>
        <dbReference type="ARBA" id="ARBA00023125"/>
    </source>
</evidence>
<evidence type="ECO:0000259" key="2">
    <source>
        <dbReference type="PROSITE" id="PS50943"/>
    </source>
</evidence>
<dbReference type="Pfam" id="PF01381">
    <property type="entry name" value="HTH_3"/>
    <property type="match status" value="1"/>
</dbReference>
<name>A0A6I6JWD0_9BACT</name>
<dbReference type="Gene3D" id="1.10.260.40">
    <property type="entry name" value="lambda repressor-like DNA-binding domains"/>
    <property type="match status" value="1"/>
</dbReference>
<protein>
    <submittedName>
        <fullName evidence="3">Helix-turn-helix domain-containing protein</fullName>
    </submittedName>
</protein>
<dbReference type="PANTHER" id="PTHR46558:SF4">
    <property type="entry name" value="DNA-BIDING PHAGE PROTEIN"/>
    <property type="match status" value="1"/>
</dbReference>
<keyword evidence="4" id="KW-1185">Reference proteome</keyword>
<feature type="domain" description="HTH cro/C1-type" evidence="2">
    <location>
        <begin position="20"/>
        <end position="65"/>
    </location>
</feature>
<dbReference type="RefSeq" id="WP_158871383.1">
    <property type="nucleotide sequence ID" value="NZ_CP046401.1"/>
</dbReference>
<dbReference type="GO" id="GO:0003677">
    <property type="term" value="F:DNA binding"/>
    <property type="evidence" value="ECO:0007669"/>
    <property type="project" value="UniProtKB-KW"/>
</dbReference>
<dbReference type="PANTHER" id="PTHR46558">
    <property type="entry name" value="TRACRIPTIONAL REGULATORY PROTEIN-RELATED-RELATED"/>
    <property type="match status" value="1"/>
</dbReference>
<dbReference type="CDD" id="cd00093">
    <property type="entry name" value="HTH_XRE"/>
    <property type="match status" value="1"/>
</dbReference>
<dbReference type="SUPFAM" id="SSF47413">
    <property type="entry name" value="lambda repressor-like DNA-binding domains"/>
    <property type="match status" value="1"/>
</dbReference>
<dbReference type="AlphaFoldDB" id="A0A6I6JWD0"/>
<dbReference type="InterPro" id="IPR001387">
    <property type="entry name" value="Cro/C1-type_HTH"/>
</dbReference>
<evidence type="ECO:0000313" key="3">
    <source>
        <dbReference type="EMBL" id="QGY47475.1"/>
    </source>
</evidence>
<dbReference type="InterPro" id="IPR010982">
    <property type="entry name" value="Lambda_DNA-bd_dom_sf"/>
</dbReference>
<dbReference type="EMBL" id="CP046401">
    <property type="protein sequence ID" value="QGY47475.1"/>
    <property type="molecule type" value="Genomic_DNA"/>
</dbReference>
<dbReference type="KEGG" id="mcos:GM418_28535"/>
<dbReference type="PROSITE" id="PS50943">
    <property type="entry name" value="HTH_CROC1"/>
    <property type="match status" value="1"/>
</dbReference>
<accession>A0A6I6JWD0</accession>